<reference evidence="3 4" key="1">
    <citation type="journal article" date="2018" name="Nat. Ecol. Evol.">
        <title>Pezizomycetes genomes reveal the molecular basis of ectomycorrhizal truffle lifestyle.</title>
        <authorList>
            <person name="Murat C."/>
            <person name="Payen T."/>
            <person name="Noel B."/>
            <person name="Kuo A."/>
            <person name="Morin E."/>
            <person name="Chen J."/>
            <person name="Kohler A."/>
            <person name="Krizsan K."/>
            <person name="Balestrini R."/>
            <person name="Da Silva C."/>
            <person name="Montanini B."/>
            <person name="Hainaut M."/>
            <person name="Levati E."/>
            <person name="Barry K.W."/>
            <person name="Belfiori B."/>
            <person name="Cichocki N."/>
            <person name="Clum A."/>
            <person name="Dockter R.B."/>
            <person name="Fauchery L."/>
            <person name="Guy J."/>
            <person name="Iotti M."/>
            <person name="Le Tacon F."/>
            <person name="Lindquist E.A."/>
            <person name="Lipzen A."/>
            <person name="Malagnac F."/>
            <person name="Mello A."/>
            <person name="Molinier V."/>
            <person name="Miyauchi S."/>
            <person name="Poulain J."/>
            <person name="Riccioni C."/>
            <person name="Rubini A."/>
            <person name="Sitrit Y."/>
            <person name="Splivallo R."/>
            <person name="Traeger S."/>
            <person name="Wang M."/>
            <person name="Zifcakova L."/>
            <person name="Wipf D."/>
            <person name="Zambonelli A."/>
            <person name="Paolocci F."/>
            <person name="Nowrousian M."/>
            <person name="Ottonello S."/>
            <person name="Baldrian P."/>
            <person name="Spatafora J.W."/>
            <person name="Henrissat B."/>
            <person name="Nagy L.G."/>
            <person name="Aury J.M."/>
            <person name="Wincker P."/>
            <person name="Grigoriev I.V."/>
            <person name="Bonfante P."/>
            <person name="Martin F.M."/>
        </authorList>
    </citation>
    <scope>NUCLEOTIDE SEQUENCE [LARGE SCALE GENOMIC DNA]</scope>
    <source>
        <strain evidence="3 4">RN42</strain>
    </source>
</reference>
<dbReference type="InterPro" id="IPR046798">
    <property type="entry name" value="2OG-FeII_Oxy_6"/>
</dbReference>
<gene>
    <name evidence="3" type="ORF">BJ508DRAFT_320692</name>
</gene>
<feature type="region of interest" description="Disordered" evidence="1">
    <location>
        <begin position="1"/>
        <end position="25"/>
    </location>
</feature>
<dbReference type="EMBL" id="ML119646">
    <property type="protein sequence ID" value="RPA87696.1"/>
    <property type="molecule type" value="Genomic_DNA"/>
</dbReference>
<protein>
    <recommendedName>
        <fullName evidence="2">Tet-like 2OG-Fe(II) oxygenase domain-containing protein</fullName>
    </recommendedName>
</protein>
<evidence type="ECO:0000256" key="1">
    <source>
        <dbReference type="SAM" id="MobiDB-lite"/>
    </source>
</evidence>
<proteinExistence type="predicted"/>
<evidence type="ECO:0000313" key="4">
    <source>
        <dbReference type="Proteomes" id="UP000275078"/>
    </source>
</evidence>
<accession>A0A3N4IPK9</accession>
<organism evidence="3 4">
    <name type="scientific">Ascobolus immersus RN42</name>
    <dbReference type="NCBI Taxonomy" id="1160509"/>
    <lineage>
        <taxon>Eukaryota</taxon>
        <taxon>Fungi</taxon>
        <taxon>Dikarya</taxon>
        <taxon>Ascomycota</taxon>
        <taxon>Pezizomycotina</taxon>
        <taxon>Pezizomycetes</taxon>
        <taxon>Pezizales</taxon>
        <taxon>Ascobolaceae</taxon>
        <taxon>Ascobolus</taxon>
    </lineage>
</organism>
<sequence length="381" mass="42373">MPRKNNRQGAGSKKRRTKRRNQRRRALNRRLDEESVISMAGIGGCLKPMIRRHKRDDLLGEALHHKIIEHDNEDIQQFKTIDGRASCTYVVIDRDSRDIAFVVKVNLYKDMSDTERSRYQELFTYFNTDQTIKGHQLLKNSAAKTGGGHMNAVGWRPGYSTGVNMANYTSGHNPNFSPAQIQQHENRLSGIHSAIADSFRSLSSLIHNNQNAELRQLGTLAAGMPFGTDGQGLDGCFCSNIAYTYGGFHNVVHNDNDASSYTYGMFGRTKRGTGILTSQSEAVSGTGISDTTKGFSFLVIPYHIRVLLAEIDGVVELIWRGPLDGHCTTTGVRAPGFDRMAFTCQISNNLVARAKRHSTQYAPDHHLTHVDYTGTHNTGDT</sequence>
<keyword evidence="4" id="KW-1185">Reference proteome</keyword>
<evidence type="ECO:0000259" key="2">
    <source>
        <dbReference type="Pfam" id="PF20515"/>
    </source>
</evidence>
<dbReference type="OrthoDB" id="3132747at2759"/>
<dbReference type="Pfam" id="PF20515">
    <property type="entry name" value="2OG-FeII_Oxy_6"/>
    <property type="match status" value="1"/>
</dbReference>
<dbReference type="Proteomes" id="UP000275078">
    <property type="component" value="Unassembled WGS sequence"/>
</dbReference>
<name>A0A3N4IPK9_ASCIM</name>
<evidence type="ECO:0000313" key="3">
    <source>
        <dbReference type="EMBL" id="RPA87696.1"/>
    </source>
</evidence>
<feature type="domain" description="Tet-like 2OG-Fe(II) oxygenase" evidence="2">
    <location>
        <begin position="138"/>
        <end position="330"/>
    </location>
</feature>
<dbReference type="AlphaFoldDB" id="A0A3N4IPK9"/>